<evidence type="ECO:0000256" key="5">
    <source>
        <dbReference type="ARBA" id="ARBA00022723"/>
    </source>
</evidence>
<keyword evidence="1" id="KW-0645">Protease</keyword>
<keyword evidence="2" id="KW-0808">Transferase</keyword>
<dbReference type="GO" id="GO:0003723">
    <property type="term" value="F:RNA binding"/>
    <property type="evidence" value="ECO:0007669"/>
    <property type="project" value="UniProtKB-KW"/>
</dbReference>
<sequence>MEEMNEVRTELAGMKKDLLDLKNLKSEVREVKKLLQELCKQKGGETGNTEAGGGATGGISETGVNAIEAAGTSELRGPDGGMPSTALPTSAVFEHRHEMFYEQNQGNPRVRMFDEQRNFYVGHQGDGGHYAEAVLKGPRLEIPLFNGDDPIDWLKQCEKFFELTGTPMDQWVNMSLAHFQGRAAKWFRGVGLPWQIISWPQWCAMISTRFSAANVHEAVELFQNVKQYGMTVEQYIDKFEEYVDLVRRDHPYLQEQYITSCFIGGLRSDIKHDVCGQKPQGLLESYWYAKTYEKAANAKRNSFSINRNRNQNFNMGNQGRNQAGKAPQRNEGEKKEEKKCWFCKEPWFPRHQCKVKQALHALLLEDEEVEENTEEKNGEVDLTEENDDMADTEEKGKEEELMFVSLNALQGTSRPDTFLVIILINGRKAVGLIDSGSTSTFMDQEFAIKSQCPLKNSEVKKVVVARGGELRSEVQVPEIQYVIQGEQFSNPFNLIPLKGYDIILGADWIFQYSAITLYLKKRILEITTGGKKLILQDFTKPGKHVFISNKKMERVVKKGAVGCVFQVCEVTEEKKEQQIPIDISNILKKFPAVMKEPQGESPYASPAVMVRKNDGSWRLCVDYRELNSQTVKNKFPMPIIEDLFDELHGARIFSKLDLKSGYYQIRMAEKDVHKTAFRTHTGHYEYQVMPFGLTNAPATFQSLMNQVLKPFLRKFVLVFFDDILIYSQNREEHLEHLRLVLQALEKHNLVIRLKKCDFGLTKISYLGHIISQQGVATDPSKIEKILGWPTPQDVTQLTKFLGMTGYYRRFIKNYGLICRPMHDMLKKGSFQWGPEQTAAFNTLKEKMCSSPVFAMPDFDKEFVIEADACGSGIRAVLMQSGRPIAFFSKAFRPKANSQSVYEKEAIAILEALKKWRHYFLGGSCIIGTMVDPNQEYKLESGLLKYKGRIYVGEATEIRGELLRAYHSSSFGGHSGMRATYHRIKTLFYWSGLKRSVDKFIRECPICQVTKGEHIHVPGLLDPLAIPDMAWSHITMDFIEGLPVSRGKDVILVMVDRLTKYAHFLALSHPYTVEQVVWECPICQVTKGEHIHVPGLLDPLAIPDMAWSHITMDFIERLPISRGKDVILVVVDRLTKYAHFLALSHPYTVEQVVEVFMNNIHKLHGMPTAIITDRDRIFTSNLYQEIFKAKGVHLRFSTAYHPQTDGQTERVNQCLESYLRNMTFQEPRNWYSWLPLAELWYNTTYHTAIQMTPFKALGQSHFGREAIIQKLKDSLDVAQKRMKHFADRNRMERTLEVGDMVYLKLQPYRQAALGIRESLKLRSKYYGPSKVIQKIGRVAYKLQLPAEALIHPVFHVSQLKKHLGSHAVPMANLPAAGPEGQIKTEPVAIMRRRMIPRRGVAVTQWLVFWKNLSPADATWKMLR</sequence>
<feature type="compositionally biased region" description="Low complexity" evidence="18">
    <location>
        <begin position="300"/>
        <end position="321"/>
    </location>
</feature>
<dbReference type="GO" id="GO:0015074">
    <property type="term" value="P:DNA integration"/>
    <property type="evidence" value="ECO:0007669"/>
    <property type="project" value="UniProtKB-KW"/>
</dbReference>
<evidence type="ECO:0000256" key="4">
    <source>
        <dbReference type="ARBA" id="ARBA00022722"/>
    </source>
</evidence>
<keyword evidence="8" id="KW-0378">Hydrolase</keyword>
<dbReference type="InterPro" id="IPR043128">
    <property type="entry name" value="Rev_trsase/Diguanyl_cyclase"/>
</dbReference>
<evidence type="ECO:0000256" key="18">
    <source>
        <dbReference type="SAM" id="MobiDB-lite"/>
    </source>
</evidence>
<dbReference type="InterPro" id="IPR045358">
    <property type="entry name" value="Ty3_capsid"/>
</dbReference>
<evidence type="ECO:0000256" key="13">
    <source>
        <dbReference type="ARBA" id="ARBA00022932"/>
    </source>
</evidence>
<feature type="coiled-coil region" evidence="17">
    <location>
        <begin position="4"/>
        <end position="41"/>
    </location>
</feature>
<dbReference type="PANTHER" id="PTHR37984">
    <property type="entry name" value="PROTEIN CBG26694"/>
    <property type="match status" value="1"/>
</dbReference>
<keyword evidence="4" id="KW-0540">Nuclease</keyword>
<dbReference type="Pfam" id="PF00665">
    <property type="entry name" value="rve"/>
    <property type="match status" value="1"/>
</dbReference>
<dbReference type="GO" id="GO:0004190">
    <property type="term" value="F:aspartic-type endopeptidase activity"/>
    <property type="evidence" value="ECO:0007669"/>
    <property type="project" value="UniProtKB-KW"/>
</dbReference>
<feature type="domain" description="Reverse transcriptase" evidence="19">
    <location>
        <begin position="591"/>
        <end position="770"/>
    </location>
</feature>
<keyword evidence="13" id="KW-0239">DNA-directed DNA polymerase</keyword>
<dbReference type="SUPFAM" id="SSF53098">
    <property type="entry name" value="Ribonuclease H-like"/>
    <property type="match status" value="2"/>
</dbReference>
<keyword evidence="15" id="KW-0233">DNA recombination</keyword>
<reference evidence="21" key="1">
    <citation type="journal article" date="2005" name="BMC Biol.">
        <title>The sequence of rice chromosomes 11 and 12, rich in disease resistance genes and recent gene duplications.</title>
        <authorList>
            <consortium name="The rice chromosomes 11 and 12 sequencing consortia"/>
        </authorList>
    </citation>
    <scope>NUCLEOTIDE SEQUENCE [LARGE SCALE GENOMIC DNA]</scope>
</reference>
<evidence type="ECO:0000256" key="15">
    <source>
        <dbReference type="ARBA" id="ARBA00023172"/>
    </source>
</evidence>
<name>H2KWP3_ORYSJ</name>
<dbReference type="Gene3D" id="3.10.10.10">
    <property type="entry name" value="HIV Type 1 Reverse Transcriptase, subunit A, domain 1"/>
    <property type="match status" value="1"/>
</dbReference>
<reference evidence="21" key="2">
    <citation type="submission" date="2005-04" db="EMBL/GenBank/DDBJ databases">
        <authorList>
            <person name="Buell C.R."/>
            <person name="Wing R.A."/>
            <person name="McCombie W.A."/>
            <person name="Ouyang S."/>
        </authorList>
    </citation>
    <scope>NUCLEOTIDE SEQUENCE</scope>
</reference>
<dbReference type="Pfam" id="PF08284">
    <property type="entry name" value="RVP_2"/>
    <property type="match status" value="1"/>
</dbReference>
<evidence type="ECO:0000256" key="9">
    <source>
        <dbReference type="ARBA" id="ARBA00022842"/>
    </source>
</evidence>
<dbReference type="Pfam" id="PF17921">
    <property type="entry name" value="Integrase_H2C2"/>
    <property type="match status" value="1"/>
</dbReference>
<keyword evidence="6" id="KW-0064">Aspartyl protease</keyword>
<dbReference type="InterPro" id="IPR041588">
    <property type="entry name" value="Integrase_H2C2"/>
</dbReference>
<evidence type="ECO:0000256" key="10">
    <source>
        <dbReference type="ARBA" id="ARBA00022884"/>
    </source>
</evidence>
<dbReference type="PANTHER" id="PTHR37984:SF5">
    <property type="entry name" value="PROTEIN NYNRIN-LIKE"/>
    <property type="match status" value="1"/>
</dbReference>
<keyword evidence="12" id="KW-0695">RNA-directed DNA polymerase</keyword>
<dbReference type="Pfam" id="PF19259">
    <property type="entry name" value="Ty3_capsid"/>
    <property type="match status" value="1"/>
</dbReference>
<dbReference type="EMBL" id="DP000011">
    <property type="protein sequence ID" value="ABG22014.1"/>
    <property type="molecule type" value="Genomic_DNA"/>
</dbReference>
<dbReference type="PROSITE" id="PS50994">
    <property type="entry name" value="INTEGRASE"/>
    <property type="match status" value="1"/>
</dbReference>
<feature type="region of interest" description="Disordered" evidence="18">
    <location>
        <begin position="368"/>
        <end position="396"/>
    </location>
</feature>
<accession>H2KWP3</accession>
<dbReference type="CDD" id="cd01647">
    <property type="entry name" value="RT_LTR"/>
    <property type="match status" value="1"/>
</dbReference>
<evidence type="ECO:0000313" key="21">
    <source>
        <dbReference type="EMBL" id="ABG22014.1"/>
    </source>
</evidence>
<dbReference type="SUPFAM" id="SSF56672">
    <property type="entry name" value="DNA/RNA polymerases"/>
    <property type="match status" value="1"/>
</dbReference>
<keyword evidence="14" id="KW-0238">DNA-binding</keyword>
<dbReference type="Pfam" id="PF00078">
    <property type="entry name" value="RVT_1"/>
    <property type="match status" value="1"/>
</dbReference>
<dbReference type="Gene3D" id="2.40.70.10">
    <property type="entry name" value="Acid Proteases"/>
    <property type="match status" value="1"/>
</dbReference>
<protein>
    <submittedName>
        <fullName evidence="21">Retrotransposon protein, putative, unclassified</fullName>
    </submittedName>
</protein>
<dbReference type="InterPro" id="IPR000477">
    <property type="entry name" value="RT_dom"/>
</dbReference>
<dbReference type="InterPro" id="IPR041577">
    <property type="entry name" value="RT_RNaseH_2"/>
</dbReference>
<dbReference type="CDD" id="cd00303">
    <property type="entry name" value="retropepsin_like"/>
    <property type="match status" value="1"/>
</dbReference>
<dbReference type="InterPro" id="IPR050951">
    <property type="entry name" value="Retrovirus_Pol_polyprotein"/>
</dbReference>
<keyword evidence="17" id="KW-0175">Coiled coil</keyword>
<dbReference type="Gene3D" id="3.30.70.270">
    <property type="match status" value="2"/>
</dbReference>
<dbReference type="PROSITE" id="PS00141">
    <property type="entry name" value="ASP_PROTEASE"/>
    <property type="match status" value="1"/>
</dbReference>
<evidence type="ECO:0000256" key="17">
    <source>
        <dbReference type="SAM" id="Coils"/>
    </source>
</evidence>
<dbReference type="InterPro" id="IPR021109">
    <property type="entry name" value="Peptidase_aspartic_dom_sf"/>
</dbReference>
<gene>
    <name evidence="21" type="ordered locus">LOC_Os12g26444</name>
</gene>
<dbReference type="GO" id="GO:0006508">
    <property type="term" value="P:proteolysis"/>
    <property type="evidence" value="ECO:0007669"/>
    <property type="project" value="UniProtKB-KW"/>
</dbReference>
<evidence type="ECO:0000256" key="12">
    <source>
        <dbReference type="ARBA" id="ARBA00022918"/>
    </source>
</evidence>
<evidence type="ECO:0000256" key="14">
    <source>
        <dbReference type="ARBA" id="ARBA00023125"/>
    </source>
</evidence>
<feature type="domain" description="Integrase catalytic" evidence="20">
    <location>
        <begin position="1098"/>
        <end position="1260"/>
    </location>
</feature>
<dbReference type="PROSITE" id="PS50878">
    <property type="entry name" value="RT_POL"/>
    <property type="match status" value="1"/>
</dbReference>
<dbReference type="Gene3D" id="3.10.20.370">
    <property type="match status" value="1"/>
</dbReference>
<keyword evidence="3" id="KW-0548">Nucleotidyltransferase</keyword>
<keyword evidence="7" id="KW-0255">Endonuclease</keyword>
<dbReference type="GO" id="GO:0003964">
    <property type="term" value="F:RNA-directed DNA polymerase activity"/>
    <property type="evidence" value="ECO:0007669"/>
    <property type="project" value="UniProtKB-KW"/>
</dbReference>
<evidence type="ECO:0000256" key="7">
    <source>
        <dbReference type="ARBA" id="ARBA00022759"/>
    </source>
</evidence>
<keyword evidence="11" id="KW-0229">DNA integration</keyword>
<dbReference type="SUPFAM" id="SSF50630">
    <property type="entry name" value="Acid proteases"/>
    <property type="match status" value="1"/>
</dbReference>
<evidence type="ECO:0000256" key="1">
    <source>
        <dbReference type="ARBA" id="ARBA00022670"/>
    </source>
</evidence>
<dbReference type="Gene3D" id="1.10.340.70">
    <property type="match status" value="1"/>
</dbReference>
<organism evidence="21">
    <name type="scientific">Oryza sativa subsp. japonica</name>
    <name type="common">Rice</name>
    <dbReference type="NCBI Taxonomy" id="39947"/>
    <lineage>
        <taxon>Eukaryota</taxon>
        <taxon>Viridiplantae</taxon>
        <taxon>Streptophyta</taxon>
        <taxon>Embryophyta</taxon>
        <taxon>Tracheophyta</taxon>
        <taxon>Spermatophyta</taxon>
        <taxon>Magnoliopsida</taxon>
        <taxon>Liliopsida</taxon>
        <taxon>Poales</taxon>
        <taxon>Poaceae</taxon>
        <taxon>BOP clade</taxon>
        <taxon>Oryzoideae</taxon>
        <taxon>Oryzeae</taxon>
        <taxon>Oryzinae</taxon>
        <taxon>Oryza</taxon>
        <taxon>Oryza sativa</taxon>
    </lineage>
</organism>
<dbReference type="GO" id="GO:0004519">
    <property type="term" value="F:endonuclease activity"/>
    <property type="evidence" value="ECO:0007669"/>
    <property type="project" value="UniProtKB-KW"/>
</dbReference>
<evidence type="ECO:0000256" key="3">
    <source>
        <dbReference type="ARBA" id="ARBA00022695"/>
    </source>
</evidence>
<keyword evidence="9" id="KW-0460">Magnesium</keyword>
<dbReference type="Gene3D" id="3.30.420.10">
    <property type="entry name" value="Ribonuclease H-like superfamily/Ribonuclease H"/>
    <property type="match status" value="2"/>
</dbReference>
<evidence type="ECO:0000259" key="19">
    <source>
        <dbReference type="PROSITE" id="PS50878"/>
    </source>
</evidence>
<dbReference type="InterPro" id="IPR001969">
    <property type="entry name" value="Aspartic_peptidase_AS"/>
</dbReference>
<proteinExistence type="predicted"/>
<reference evidence="21" key="3">
    <citation type="submission" date="2006-01" db="EMBL/GenBank/DDBJ databases">
        <authorList>
            <person name="Buell R."/>
        </authorList>
    </citation>
    <scope>NUCLEOTIDE SEQUENCE</scope>
</reference>
<dbReference type="InterPro" id="IPR036397">
    <property type="entry name" value="RNaseH_sf"/>
</dbReference>
<dbReference type="GO" id="GO:0003887">
    <property type="term" value="F:DNA-directed DNA polymerase activity"/>
    <property type="evidence" value="ECO:0007669"/>
    <property type="project" value="UniProtKB-KW"/>
</dbReference>
<evidence type="ECO:0000256" key="16">
    <source>
        <dbReference type="ARBA" id="ARBA00023268"/>
    </source>
</evidence>
<evidence type="ECO:0000259" key="20">
    <source>
        <dbReference type="PROSITE" id="PS50994"/>
    </source>
</evidence>
<keyword evidence="10" id="KW-0694">RNA-binding</keyword>
<evidence type="ECO:0000256" key="6">
    <source>
        <dbReference type="ARBA" id="ARBA00022750"/>
    </source>
</evidence>
<dbReference type="FunFam" id="3.30.70.270:FF:000020">
    <property type="entry name" value="Transposon Tf2-6 polyprotein-like Protein"/>
    <property type="match status" value="1"/>
</dbReference>
<dbReference type="InterPro" id="IPR056924">
    <property type="entry name" value="SH3_Tf2-1"/>
</dbReference>
<dbReference type="FunFam" id="3.30.420.10:FF:000032">
    <property type="entry name" value="Retrovirus-related Pol polyprotein from transposon 297-like Protein"/>
    <property type="match status" value="1"/>
</dbReference>
<evidence type="ECO:0000256" key="8">
    <source>
        <dbReference type="ARBA" id="ARBA00022801"/>
    </source>
</evidence>
<evidence type="ECO:0000256" key="2">
    <source>
        <dbReference type="ARBA" id="ARBA00022679"/>
    </source>
</evidence>
<dbReference type="InterPro" id="IPR001584">
    <property type="entry name" value="Integrase_cat-core"/>
</dbReference>
<keyword evidence="16" id="KW-0511">Multifunctional enzyme</keyword>
<feature type="region of interest" description="Disordered" evidence="18">
    <location>
        <begin position="300"/>
        <end position="332"/>
    </location>
</feature>
<dbReference type="Pfam" id="PF17919">
    <property type="entry name" value="RT_RNaseH_2"/>
    <property type="match status" value="1"/>
</dbReference>
<dbReference type="GO" id="GO:0046872">
    <property type="term" value="F:metal ion binding"/>
    <property type="evidence" value="ECO:0007669"/>
    <property type="project" value="UniProtKB-KW"/>
</dbReference>
<dbReference type="GO" id="GO:0006310">
    <property type="term" value="P:DNA recombination"/>
    <property type="evidence" value="ECO:0007669"/>
    <property type="project" value="UniProtKB-KW"/>
</dbReference>
<dbReference type="GO" id="GO:0003677">
    <property type="term" value="F:DNA binding"/>
    <property type="evidence" value="ECO:0007669"/>
    <property type="project" value="UniProtKB-KW"/>
</dbReference>
<feature type="compositionally biased region" description="Acidic residues" evidence="18">
    <location>
        <begin position="381"/>
        <end position="391"/>
    </location>
</feature>
<dbReference type="FunFam" id="3.10.10.10:FF:000007">
    <property type="entry name" value="Retrovirus-related Pol polyprotein from transposon 17.6-like Protein"/>
    <property type="match status" value="1"/>
</dbReference>
<dbReference type="InterPro" id="IPR043502">
    <property type="entry name" value="DNA/RNA_pol_sf"/>
</dbReference>
<evidence type="ECO:0000256" key="11">
    <source>
        <dbReference type="ARBA" id="ARBA00022908"/>
    </source>
</evidence>
<dbReference type="Pfam" id="PF24626">
    <property type="entry name" value="SH3_Tf2-1"/>
    <property type="match status" value="1"/>
</dbReference>
<dbReference type="InterPro" id="IPR012337">
    <property type="entry name" value="RNaseH-like_sf"/>
</dbReference>
<keyword evidence="5" id="KW-0479">Metal-binding</keyword>